<proteinExistence type="predicted"/>
<dbReference type="EMBL" id="PVTE01000005">
    <property type="protein sequence ID" value="PRY42020.1"/>
    <property type="molecule type" value="Genomic_DNA"/>
</dbReference>
<gene>
    <name evidence="1" type="ORF">CLV58_105223</name>
</gene>
<protein>
    <recommendedName>
        <fullName evidence="3">DUF115 domain-containing protein</fullName>
    </recommendedName>
</protein>
<accession>A0A2T0T8P7</accession>
<keyword evidence="2" id="KW-1185">Reference proteome</keyword>
<evidence type="ECO:0000313" key="1">
    <source>
        <dbReference type="EMBL" id="PRY42020.1"/>
    </source>
</evidence>
<comment type="caution">
    <text evidence="1">The sequence shown here is derived from an EMBL/GenBank/DDBJ whole genome shotgun (WGS) entry which is preliminary data.</text>
</comment>
<dbReference type="AlphaFoldDB" id="A0A2T0T8P7"/>
<organism evidence="1 2">
    <name type="scientific">Spirosoma oryzae</name>
    <dbReference type="NCBI Taxonomy" id="1469603"/>
    <lineage>
        <taxon>Bacteria</taxon>
        <taxon>Pseudomonadati</taxon>
        <taxon>Bacteroidota</taxon>
        <taxon>Cytophagia</taxon>
        <taxon>Cytophagales</taxon>
        <taxon>Cytophagaceae</taxon>
        <taxon>Spirosoma</taxon>
    </lineage>
</organism>
<dbReference type="RefSeq" id="WP_106137215.1">
    <property type="nucleotide sequence ID" value="NZ_PVTE01000005.1"/>
</dbReference>
<evidence type="ECO:0000313" key="2">
    <source>
        <dbReference type="Proteomes" id="UP000238375"/>
    </source>
</evidence>
<evidence type="ECO:0008006" key="3">
    <source>
        <dbReference type="Google" id="ProtNLM"/>
    </source>
</evidence>
<dbReference type="OrthoDB" id="5328262at2"/>
<dbReference type="Gene3D" id="3.90.1480.10">
    <property type="entry name" value="Alpha-2,3-sialyltransferase"/>
    <property type="match status" value="1"/>
</dbReference>
<sequence>MIERGFKSVNQWVSNLLASLLSLLKVAVRLQHRTRLPAPRQPICSVLGNGPSLNQSLALHSDFLRQTELVCVNNFAHSPVFAQLKPQNYVLFDPSYFTYQGGPDERPDIRQTITAFVEQVDWPMTLYVPQFAKGSYLLRLLAEKNPRIAIAWFNYTVVDGFQRLTFWLCANGFGMMQSQNVIIATLALMINRRFSTIYLFGADTSWHEQIRVSDQNQLLMQQTHFYEDASKVAHVPVYADAAQQQTWSMASQFLSLHKVFRGYERLQAYARYRGVSVLNASVKSYIDAFPRVVISQPSPAVTTPAPGPDPLSQPA</sequence>
<dbReference type="Proteomes" id="UP000238375">
    <property type="component" value="Unassembled WGS sequence"/>
</dbReference>
<reference evidence="1 2" key="1">
    <citation type="submission" date="2018-03" db="EMBL/GenBank/DDBJ databases">
        <title>Genomic Encyclopedia of Archaeal and Bacterial Type Strains, Phase II (KMG-II): from individual species to whole genera.</title>
        <authorList>
            <person name="Goeker M."/>
        </authorList>
    </citation>
    <scope>NUCLEOTIDE SEQUENCE [LARGE SCALE GENOMIC DNA]</scope>
    <source>
        <strain evidence="1 2">DSM 28354</strain>
    </source>
</reference>
<name>A0A2T0T8P7_9BACT</name>